<feature type="region of interest" description="Disordered" evidence="1">
    <location>
        <begin position="873"/>
        <end position="900"/>
    </location>
</feature>
<feature type="region of interest" description="Disordered" evidence="1">
    <location>
        <begin position="941"/>
        <end position="966"/>
    </location>
</feature>
<reference evidence="2 3" key="1">
    <citation type="journal article" date="2016" name="Front. Microbiol.">
        <title>Genome and transcriptome sequences reveal the specific parasitism of the nematophagous Purpureocillium lilacinum 36-1.</title>
        <authorList>
            <person name="Xie J."/>
            <person name="Li S."/>
            <person name="Mo C."/>
            <person name="Xiao X."/>
            <person name="Peng D."/>
            <person name="Wang G."/>
            <person name="Xiao Y."/>
        </authorList>
    </citation>
    <scope>NUCLEOTIDE SEQUENCE [LARGE SCALE GENOMIC DNA]</scope>
    <source>
        <strain evidence="2 3">36-1</strain>
    </source>
</reference>
<feature type="region of interest" description="Disordered" evidence="1">
    <location>
        <begin position="461"/>
        <end position="487"/>
    </location>
</feature>
<feature type="compositionally biased region" description="Low complexity" evidence="1">
    <location>
        <begin position="610"/>
        <end position="631"/>
    </location>
</feature>
<protein>
    <submittedName>
        <fullName evidence="2">Uncharacterized protein</fullName>
    </submittedName>
</protein>
<dbReference type="Proteomes" id="UP000245956">
    <property type="component" value="Unassembled WGS sequence"/>
</dbReference>
<accession>A0A2U3EMF0</accession>
<feature type="compositionally biased region" description="Low complexity" evidence="1">
    <location>
        <begin position="670"/>
        <end position="702"/>
    </location>
</feature>
<feature type="region of interest" description="Disordered" evidence="1">
    <location>
        <begin position="610"/>
        <end position="703"/>
    </location>
</feature>
<feature type="compositionally biased region" description="Low complexity" evidence="1">
    <location>
        <begin position="883"/>
        <end position="896"/>
    </location>
</feature>
<gene>
    <name evidence="2" type="ORF">PCL_06339</name>
</gene>
<organism evidence="2 3">
    <name type="scientific">Purpureocillium lilacinum</name>
    <name type="common">Paecilomyces lilacinus</name>
    <dbReference type="NCBI Taxonomy" id="33203"/>
    <lineage>
        <taxon>Eukaryota</taxon>
        <taxon>Fungi</taxon>
        <taxon>Dikarya</taxon>
        <taxon>Ascomycota</taxon>
        <taxon>Pezizomycotina</taxon>
        <taxon>Sordariomycetes</taxon>
        <taxon>Hypocreomycetidae</taxon>
        <taxon>Hypocreales</taxon>
        <taxon>Ophiocordycipitaceae</taxon>
        <taxon>Purpureocillium</taxon>
    </lineage>
</organism>
<dbReference type="AlphaFoldDB" id="A0A2U3EMF0"/>
<feature type="region of interest" description="Disordered" evidence="1">
    <location>
        <begin position="535"/>
        <end position="556"/>
    </location>
</feature>
<evidence type="ECO:0000313" key="3">
    <source>
        <dbReference type="Proteomes" id="UP000245956"/>
    </source>
</evidence>
<feature type="compositionally biased region" description="Polar residues" evidence="1">
    <location>
        <begin position="792"/>
        <end position="803"/>
    </location>
</feature>
<feature type="region of interest" description="Disordered" evidence="1">
    <location>
        <begin position="715"/>
        <end position="803"/>
    </location>
</feature>
<feature type="region of interest" description="Disordered" evidence="1">
    <location>
        <begin position="170"/>
        <end position="227"/>
    </location>
</feature>
<proteinExistence type="predicted"/>
<feature type="compositionally biased region" description="Polar residues" evidence="1">
    <location>
        <begin position="182"/>
        <end position="191"/>
    </location>
</feature>
<sequence length="966" mass="102858">MYPVLQSAAHGYFARALTGWKGPLAGAVDQTEFNPAYRRTGATRRKGERSAIVLDDGGIITGDADFQDRGLRAATGQDWTGLDWAFASIDSSHLFTGSAARLPHPQAQAQTLTDARAGRAGMCRPGGPRRRRRPGMGRWWWCSQQLPALRDRWCRYFSVTADAGADFQLRIRSPSGGGGSSTQPAPRSQSGLRRRTFPSCEVPLTGGAGWMSRGGKTQTQLGAAAHEGRERLAGRDLLESWGGGMGDRTVKTTGAVGKGGGGHPARLLVIIVRSPAKFLLLLPSPPRISHHQQRTYVLCDLDRRGLDEHQRRLGLLIGPDRVQHTRTPWAFETSAPHADGTAGLTACTTPGPASPPACPVGVIRRDSHTYVVVPDPAVLFLSASQLRLSEPRGINRFTRALSHTHTTRTHARTHALTIYAALYKPKIAAFDEVHGSATNTPWVKALAYCSPRTGTTESGFAPRYSYKVGNRPRDFPTRETTQRHTYSTYPRSRAACVQRNTYTHARTHTSHAVIKPGNDLPTLLWKGPVAAVRETGKEEEGRVRPVPLSPCGQGRHGASRLAFQNLHRGTIDDLPARAQNFKPAVPLSISLGKEGIMSKGWGLRRSTSALFTSSSSSPPSSKTTADTATAPLSAPNALADPSASSATAQPLGKLRRMASFTQRFGGGGKTKNVGGAATATSRNTTTPTTTATTGQASQQQAPRSFYVPTHAASSFARTVAPAQHATIPEDDEGGGESTTSPRRQQHHQQQTTFRDRMEARRRSGGTGHSRNNSGSTGSGASRTSWSAAPQANPASSRHPPSSTIPAAVAAAPAAVAAAPAARTRTRETNGADKDRYGTTAADRGGESDYAVFLAEAQANDRRARRAIPLWIPSDTPEQRRDSAYYSYSGGSRSSAGAGAGAGDGVGAGAGAGTGGCGAAYYTNNHHHNQHGAHHDAAGRAVRRQPSAAMARRITEYVRPTREGETA</sequence>
<comment type="caution">
    <text evidence="2">The sequence shown here is derived from an EMBL/GenBank/DDBJ whole genome shotgun (WGS) entry which is preliminary data.</text>
</comment>
<feature type="compositionally biased region" description="Basic and acidic residues" evidence="1">
    <location>
        <begin position="952"/>
        <end position="966"/>
    </location>
</feature>
<evidence type="ECO:0000256" key="1">
    <source>
        <dbReference type="SAM" id="MobiDB-lite"/>
    </source>
</evidence>
<feature type="compositionally biased region" description="Low complexity" evidence="1">
    <location>
        <begin position="768"/>
        <end position="788"/>
    </location>
</feature>
<evidence type="ECO:0000313" key="2">
    <source>
        <dbReference type="EMBL" id="PWI75681.1"/>
    </source>
</evidence>
<feature type="compositionally biased region" description="Basic and acidic residues" evidence="1">
    <location>
        <begin position="471"/>
        <end position="482"/>
    </location>
</feature>
<dbReference type="EMBL" id="LCWV01000002">
    <property type="protein sequence ID" value="PWI75681.1"/>
    <property type="molecule type" value="Genomic_DNA"/>
</dbReference>
<feature type="compositionally biased region" description="Basic and acidic residues" evidence="1">
    <location>
        <begin position="824"/>
        <end position="836"/>
    </location>
</feature>
<feature type="region of interest" description="Disordered" evidence="1">
    <location>
        <begin position="818"/>
        <end position="843"/>
    </location>
</feature>
<name>A0A2U3EMF0_PURLI</name>